<dbReference type="GeneTree" id="ENSGT00390000009987"/>
<evidence type="ECO:0000256" key="1">
    <source>
        <dbReference type="SAM" id="Phobius"/>
    </source>
</evidence>
<keyword evidence="3" id="KW-1185">Reference proteome</keyword>
<proteinExistence type="predicted"/>
<reference evidence="2" key="1">
    <citation type="submission" date="2025-08" db="UniProtKB">
        <authorList>
            <consortium name="Ensembl"/>
        </authorList>
    </citation>
    <scope>IDENTIFICATION</scope>
</reference>
<dbReference type="Ensembl" id="ENSCVAT00000016873.1">
    <property type="protein sequence ID" value="ENSCVAP00000010234.1"/>
    <property type="gene ID" value="ENSCVAG00000012321.1"/>
</dbReference>
<keyword evidence="1" id="KW-1133">Transmembrane helix</keyword>
<dbReference type="OrthoDB" id="10070125at2759"/>
<dbReference type="Proteomes" id="UP000265020">
    <property type="component" value="Unassembled WGS sequence"/>
</dbReference>
<dbReference type="RefSeq" id="XP_015224643.1">
    <property type="nucleotide sequence ID" value="XM_015369157.1"/>
</dbReference>
<feature type="transmembrane region" description="Helical" evidence="1">
    <location>
        <begin position="20"/>
        <end position="43"/>
    </location>
</feature>
<organism evidence="2 3">
    <name type="scientific">Cyprinodon variegatus</name>
    <name type="common">Sheepshead minnow</name>
    <dbReference type="NCBI Taxonomy" id="28743"/>
    <lineage>
        <taxon>Eukaryota</taxon>
        <taxon>Metazoa</taxon>
        <taxon>Chordata</taxon>
        <taxon>Craniata</taxon>
        <taxon>Vertebrata</taxon>
        <taxon>Euteleostomi</taxon>
        <taxon>Actinopterygii</taxon>
        <taxon>Neopterygii</taxon>
        <taxon>Teleostei</taxon>
        <taxon>Neoteleostei</taxon>
        <taxon>Acanthomorphata</taxon>
        <taxon>Ovalentaria</taxon>
        <taxon>Atherinomorphae</taxon>
        <taxon>Cyprinodontiformes</taxon>
        <taxon>Cyprinodontidae</taxon>
        <taxon>Cyprinodon</taxon>
    </lineage>
</organism>
<dbReference type="InterPro" id="IPR029383">
    <property type="entry name" value="ARL6IP6"/>
</dbReference>
<dbReference type="Pfam" id="PF15062">
    <property type="entry name" value="ARL6IP6"/>
    <property type="match status" value="1"/>
</dbReference>
<dbReference type="STRING" id="28743.ENSCVAP00000010234"/>
<reference evidence="2" key="2">
    <citation type="submission" date="2025-09" db="UniProtKB">
        <authorList>
            <consortium name="Ensembl"/>
        </authorList>
    </citation>
    <scope>IDENTIFICATION</scope>
</reference>
<dbReference type="OMA" id="AGCISCI"/>
<feature type="transmembrane region" description="Helical" evidence="1">
    <location>
        <begin position="64"/>
        <end position="88"/>
    </location>
</feature>
<evidence type="ECO:0000313" key="3">
    <source>
        <dbReference type="Proteomes" id="UP000265020"/>
    </source>
</evidence>
<sequence length="140" mass="14633">MSARALSGRPRGGGVTPWFSVSLSALGSAAAVAAAGSFCGLIYPILRDLRAERLRGENGTEERILGFWSILVISTLVGCVSCISSWILTYLDSFQPGGALPGLLSLPDVRDASSRGFNLSFGLALLNGIMAALTVIWSLS</sequence>
<dbReference type="PANTHER" id="PTHR28640:SF1">
    <property type="entry name" value="ADP-RIBOSYLATION FACTOR-LIKE PROTEIN 6-INTERACTING PROTEIN 6"/>
    <property type="match status" value="1"/>
</dbReference>
<evidence type="ECO:0000313" key="2">
    <source>
        <dbReference type="Ensembl" id="ENSCVAP00000010234.1"/>
    </source>
</evidence>
<dbReference type="AlphaFoldDB" id="A0A3Q2CWV0"/>
<dbReference type="GeneID" id="107080946"/>
<keyword evidence="1" id="KW-0472">Membrane</keyword>
<dbReference type="PANTHER" id="PTHR28640">
    <property type="entry name" value="ADP-RIBOSYLATION FACTOR-LIKE PROTEIN 6-INTERACTING PROTEIN 6"/>
    <property type="match status" value="1"/>
</dbReference>
<protein>
    <submittedName>
        <fullName evidence="2">ADP ribosylation factor like GTPase 6 interacting protein 6</fullName>
    </submittedName>
</protein>
<feature type="transmembrane region" description="Helical" evidence="1">
    <location>
        <begin position="119"/>
        <end position="139"/>
    </location>
</feature>
<dbReference type="CTD" id="151188"/>
<name>A0A3Q2CWV0_CYPVA</name>
<accession>A0A3Q2CWV0</accession>
<keyword evidence="1" id="KW-0812">Transmembrane</keyword>
<dbReference type="KEGG" id="cvg:107080946"/>